<feature type="region of interest" description="Disordered" evidence="1">
    <location>
        <begin position="47"/>
        <end position="141"/>
    </location>
</feature>
<dbReference type="EMBL" id="RRUE01000001">
    <property type="protein sequence ID" value="RRN44893.1"/>
    <property type="molecule type" value="Genomic_DNA"/>
</dbReference>
<feature type="compositionally biased region" description="Low complexity" evidence="1">
    <location>
        <begin position="61"/>
        <end position="81"/>
    </location>
</feature>
<reference evidence="3 4" key="1">
    <citation type="submission" date="2018-11" db="EMBL/GenBank/DDBJ databases">
        <title>Genome sequencing of Lautropia sp. KCOM 2505 (= ChDC F240).</title>
        <authorList>
            <person name="Kook J.-K."/>
            <person name="Park S.-N."/>
            <person name="Lim Y.K."/>
        </authorList>
    </citation>
    <scope>NUCLEOTIDE SEQUENCE [LARGE SCALE GENOMIC DNA]</scope>
    <source>
        <strain evidence="3 4">KCOM 2505</strain>
    </source>
</reference>
<proteinExistence type="predicted"/>
<dbReference type="Proteomes" id="UP000270261">
    <property type="component" value="Unassembled WGS sequence"/>
</dbReference>
<organism evidence="3 4">
    <name type="scientific">Lautropia dentalis</name>
    <dbReference type="NCBI Taxonomy" id="2490857"/>
    <lineage>
        <taxon>Bacteria</taxon>
        <taxon>Pseudomonadati</taxon>
        <taxon>Pseudomonadota</taxon>
        <taxon>Betaproteobacteria</taxon>
        <taxon>Burkholderiales</taxon>
        <taxon>Burkholderiaceae</taxon>
        <taxon>Lautropia</taxon>
    </lineage>
</organism>
<evidence type="ECO:0000313" key="3">
    <source>
        <dbReference type="EMBL" id="RRN44893.1"/>
    </source>
</evidence>
<evidence type="ECO:0000256" key="2">
    <source>
        <dbReference type="SAM" id="SignalP"/>
    </source>
</evidence>
<name>A0A3R8LNQ8_9BURK</name>
<keyword evidence="4" id="KW-1185">Reference proteome</keyword>
<comment type="caution">
    <text evidence="3">The sequence shown here is derived from an EMBL/GenBank/DDBJ whole genome shotgun (WGS) entry which is preliminary data.</text>
</comment>
<feature type="compositionally biased region" description="Polar residues" evidence="1">
    <location>
        <begin position="86"/>
        <end position="117"/>
    </location>
</feature>
<accession>A0A3R8LNQ8</accession>
<keyword evidence="2" id="KW-0732">Signal</keyword>
<dbReference type="AlphaFoldDB" id="A0A3R8LNQ8"/>
<dbReference type="RefSeq" id="WP_125094325.1">
    <property type="nucleotide sequence ID" value="NZ_RRUE01000001.1"/>
</dbReference>
<evidence type="ECO:0000313" key="4">
    <source>
        <dbReference type="Proteomes" id="UP000270261"/>
    </source>
</evidence>
<feature type="chain" id="PRO_5018696380" evidence="2">
    <location>
        <begin position="28"/>
        <end position="385"/>
    </location>
</feature>
<protein>
    <submittedName>
        <fullName evidence="3">Uncharacterized protein</fullName>
    </submittedName>
</protein>
<sequence length="385" mass="40169">MIEMTSSLPFRRAALAAVLASVMLPLAACGGGGEVSVSGGGSLGGASLSGSGTFRPGHQGGQSNQNTQNGQGAQGSQNAQTAPGGQDNQNPQNRQNAQSNQGGLASPGNQVAQNDQASGAGAADSNGTGRLGAPVRPGTDTVNQTEIDEVLSWLSKPHPEITPSIQYLVQFLDEGPDFRTLTDGVNGKARQPEEALTGQALAYYQNRIETLKSGAVLNLDTEQRVYPKWSLTDEEVALATAPAAYAQIMGRCGNASQNLEGFNRCMVGTYSGHTEQGESCSVNVGADGKVTFTLSGRQFPSFDIRHRAAFVERNASGDVTSAGGIAFSGWLSAAQVDATGTQPSHTQWFGLYLENYKGKPLVDVDFGNADPEHGPVVDETCYLGR</sequence>
<gene>
    <name evidence="3" type="ORF">EHV23_01010</name>
</gene>
<evidence type="ECO:0000256" key="1">
    <source>
        <dbReference type="SAM" id="MobiDB-lite"/>
    </source>
</evidence>
<feature type="signal peptide" evidence="2">
    <location>
        <begin position="1"/>
        <end position="27"/>
    </location>
</feature>